<dbReference type="EMBL" id="JAPESX010000748">
    <property type="protein sequence ID" value="KAJ8119880.1"/>
    <property type="molecule type" value="Genomic_DNA"/>
</dbReference>
<gene>
    <name evidence="1" type="ORF">ONZ43_g3265</name>
</gene>
<keyword evidence="2" id="KW-1185">Reference proteome</keyword>
<comment type="caution">
    <text evidence="1">The sequence shown here is derived from an EMBL/GenBank/DDBJ whole genome shotgun (WGS) entry which is preliminary data.</text>
</comment>
<accession>A0ACC2IXD0</accession>
<dbReference type="Proteomes" id="UP001153334">
    <property type="component" value="Unassembled WGS sequence"/>
</dbReference>
<evidence type="ECO:0000313" key="2">
    <source>
        <dbReference type="Proteomes" id="UP001153334"/>
    </source>
</evidence>
<proteinExistence type="predicted"/>
<name>A0ACC2IXD0_9PEZI</name>
<sequence>MPPSSTAITAQLRQTVHYHLDNHSYDNALFFSERLFAHDHRSGESAYLLALCHFRLGDYRSAYDISKAANYRGLHLNCAYIFAQSCLLIERYKDGITMLEKSRALWLHKSSFGKHSATARAPNPDAASVYCLLGKLYKAYDDKKKAILNFEEAVRANPFMWDAFVALCDMGVNPPGILVEQKDNGAVNPLDPLTKKGSIRSADTTDPFDSQRPGPPNELVLGNNFLRWQPHLSLFTTQ</sequence>
<organism evidence="1 2">
    <name type="scientific">Nemania bipapillata</name>
    <dbReference type="NCBI Taxonomy" id="110536"/>
    <lineage>
        <taxon>Eukaryota</taxon>
        <taxon>Fungi</taxon>
        <taxon>Dikarya</taxon>
        <taxon>Ascomycota</taxon>
        <taxon>Pezizomycotina</taxon>
        <taxon>Sordariomycetes</taxon>
        <taxon>Xylariomycetidae</taxon>
        <taxon>Xylariales</taxon>
        <taxon>Xylariaceae</taxon>
        <taxon>Nemania</taxon>
    </lineage>
</organism>
<protein>
    <submittedName>
        <fullName evidence="1">Uncharacterized protein</fullName>
    </submittedName>
</protein>
<evidence type="ECO:0000313" key="1">
    <source>
        <dbReference type="EMBL" id="KAJ8119880.1"/>
    </source>
</evidence>
<reference evidence="1" key="1">
    <citation type="submission" date="2022-11" db="EMBL/GenBank/DDBJ databases">
        <title>Genome Sequence of Nemania bipapillata.</title>
        <authorList>
            <person name="Buettner E."/>
        </authorList>
    </citation>
    <scope>NUCLEOTIDE SEQUENCE</scope>
    <source>
        <strain evidence="1">CP14</strain>
    </source>
</reference>